<evidence type="ECO:0000313" key="1">
    <source>
        <dbReference type="EMBL" id="RCL39336.1"/>
    </source>
</evidence>
<proteinExistence type="predicted"/>
<evidence type="ECO:0000313" key="2">
    <source>
        <dbReference type="Proteomes" id="UP000252147"/>
    </source>
</evidence>
<dbReference type="Proteomes" id="UP000252147">
    <property type="component" value="Unassembled WGS sequence"/>
</dbReference>
<protein>
    <submittedName>
        <fullName evidence="1">Uncharacterized protein</fullName>
    </submittedName>
</protein>
<organism evidence="1 2">
    <name type="scientific">SAR86 cluster bacterium</name>
    <dbReference type="NCBI Taxonomy" id="2030880"/>
    <lineage>
        <taxon>Bacteria</taxon>
        <taxon>Pseudomonadati</taxon>
        <taxon>Pseudomonadota</taxon>
        <taxon>Gammaproteobacteria</taxon>
        <taxon>SAR86 cluster</taxon>
    </lineage>
</organism>
<comment type="caution">
    <text evidence="1">The sequence shown here is derived from an EMBL/GenBank/DDBJ whole genome shotgun (WGS) entry which is preliminary data.</text>
</comment>
<dbReference type="SUPFAM" id="SSF51735">
    <property type="entry name" value="NAD(P)-binding Rossmann-fold domains"/>
    <property type="match status" value="1"/>
</dbReference>
<dbReference type="InterPro" id="IPR036291">
    <property type="entry name" value="NAD(P)-bd_dom_sf"/>
</dbReference>
<dbReference type="AlphaFoldDB" id="A0A368BRL5"/>
<dbReference type="Gene3D" id="3.40.50.720">
    <property type="entry name" value="NAD(P)-binding Rossmann-like Domain"/>
    <property type="match status" value="1"/>
</dbReference>
<dbReference type="EMBL" id="QOPD01000001">
    <property type="protein sequence ID" value="RCL39336.1"/>
    <property type="molecule type" value="Genomic_DNA"/>
</dbReference>
<sequence>MKILIIGAGRIANYLIRENPEWHFIAIRRTQQDYPDNVAQCPMQMNLSSIMKLNAFKSDWLIYMPKTLSASNDSYEEAYVEIPEQLMNLEIKNKLFISSTRVFNGYKNINVDEKTAPNPNDSLSELIAKFENNAMQFEDNKILRLSGIVNEESNFIKATLKRAENDAVDNKFINAIHVEDVAKIIQEQVNLLNKSQIINGVVPSSERYSDFSKHVINNDPVNANVQSLQYNSNFDFKYKDIKSLL</sequence>
<accession>A0A368BRL5</accession>
<reference evidence="1 2" key="1">
    <citation type="journal article" date="2018" name="Microbiome">
        <title>Fine metagenomic profile of the Mediterranean stratified and mixed water columns revealed by assembly and recruitment.</title>
        <authorList>
            <person name="Haro-Moreno J.M."/>
            <person name="Lopez-Perez M."/>
            <person name="De La Torre J.R."/>
            <person name="Picazo A."/>
            <person name="Camacho A."/>
            <person name="Rodriguez-Valera F."/>
        </authorList>
    </citation>
    <scope>NUCLEOTIDE SEQUENCE [LARGE SCALE GENOMIC DNA]</scope>
    <source>
        <strain evidence="1">MED-G83</strain>
    </source>
</reference>
<gene>
    <name evidence="1" type="ORF">DBW97_01000</name>
</gene>
<name>A0A368BRL5_9GAMM</name>